<evidence type="ECO:0000259" key="5">
    <source>
        <dbReference type="PROSITE" id="PS50853"/>
    </source>
</evidence>
<dbReference type="CDD" id="cd00063">
    <property type="entry name" value="FN3"/>
    <property type="match status" value="1"/>
</dbReference>
<reference evidence="6 7" key="1">
    <citation type="submission" date="2019-07" db="EMBL/GenBank/DDBJ databases">
        <title>Whole genome shotgun sequence of Cellulomonas aerilata NBRC 106308.</title>
        <authorList>
            <person name="Hosoyama A."/>
            <person name="Uohara A."/>
            <person name="Ohji S."/>
            <person name="Ichikawa N."/>
        </authorList>
    </citation>
    <scope>NUCLEOTIDE SEQUENCE [LARGE SCALE GENOMIC DNA]</scope>
    <source>
        <strain evidence="6 7">NBRC 106308</strain>
    </source>
</reference>
<gene>
    <name evidence="6" type="ORF">CAE01nite_19700</name>
</gene>
<dbReference type="SMART" id="SM00060">
    <property type="entry name" value="FN3"/>
    <property type="match status" value="2"/>
</dbReference>
<dbReference type="OrthoDB" id="9779955at2"/>
<dbReference type="InterPro" id="IPR036116">
    <property type="entry name" value="FN3_sf"/>
</dbReference>
<accession>A0A512DCQ8</accession>
<dbReference type="GO" id="GO:0000272">
    <property type="term" value="P:polysaccharide catabolic process"/>
    <property type="evidence" value="ECO:0007669"/>
    <property type="project" value="UniProtKB-KW"/>
</dbReference>
<keyword evidence="7" id="KW-1185">Reference proteome</keyword>
<evidence type="ECO:0000256" key="4">
    <source>
        <dbReference type="SAM" id="Phobius"/>
    </source>
</evidence>
<dbReference type="Pfam" id="PF00041">
    <property type="entry name" value="fn3"/>
    <property type="match status" value="1"/>
</dbReference>
<dbReference type="Proteomes" id="UP000321181">
    <property type="component" value="Unassembled WGS sequence"/>
</dbReference>
<feature type="domain" description="Fibronectin type-III" evidence="5">
    <location>
        <begin position="318"/>
        <end position="413"/>
    </location>
</feature>
<organism evidence="6 7">
    <name type="scientific">Cellulomonas aerilata</name>
    <dbReference type="NCBI Taxonomy" id="515326"/>
    <lineage>
        <taxon>Bacteria</taxon>
        <taxon>Bacillati</taxon>
        <taxon>Actinomycetota</taxon>
        <taxon>Actinomycetes</taxon>
        <taxon>Micrococcales</taxon>
        <taxon>Cellulomonadaceae</taxon>
        <taxon>Cellulomonas</taxon>
    </lineage>
</organism>
<evidence type="ECO:0000256" key="3">
    <source>
        <dbReference type="SAM" id="MobiDB-lite"/>
    </source>
</evidence>
<keyword evidence="4" id="KW-1133">Transmembrane helix</keyword>
<dbReference type="RefSeq" id="WP_146903455.1">
    <property type="nucleotide sequence ID" value="NZ_BAAARM010000003.1"/>
</dbReference>
<name>A0A512DCQ8_9CELL</name>
<feature type="region of interest" description="Disordered" evidence="3">
    <location>
        <begin position="1"/>
        <end position="26"/>
    </location>
</feature>
<sequence>MSNDRKGGRRSTAHAVGSEDRAITGRRTNRTRSLVVGGLALGLTGAGLVGMPAQAINSNPPSGPGNIEVFPMRDMVAIEGYAEQAGKTATMKVIRGGQVVGQTTGTVGADGFLEANHPGGVCWGVGTGAPQVTPDITAGDTIRVDFSDGSWDESKVVDVEATGVVLDHTNHKLTINGRYGPGVDMPGTDLNADPGKFGIEIVNPEMRNGSAIGERAIGWPGHAPDPLDPEPPGGFEVDGTVTGTDATGGTFSAIYTFQNEADLELANAGSITALGWLANHQDPNQEAQYGLTLNEFYEFGGPGMGGCPAGPTQVRTNGPSTYSAKGAGAGSITVNWDAATPVPGSPAVTGYNVRAVTPDGVDEVGKRLDNKDARTTTISGLTADEIYSVEITAKSAAGEGTPSVVSRVRAAEHVVPTATASTLRKPNAEGKYAPLVTGMAGDFGVHLDPAAGVLGAEVHYTTDGSTPTLKSKTFVSGVDGSIQIRQDTTVRWIVVDSGNIVGPEGKQFYDIVESSNPVPEIAGVVPAYVNGAVDVKIKRLDDPTVTFYRVQAYTGTSTDAASGVRVGTAMNVAQPASPDAAGKVVTEVVRRMTGLTNGTEYKFSVAAQYGTQWSNESALSAAVKPEAPAVANAGPDQTVLRGRVVTLDGAASVRALSYSWAQVRPAVTGSTYRDPIVTIEPTTDPTKSTFRFPVKTSSASDDGAYQFRLTTTHTDPIDSTKTITRTDLVDIKEQRDGVAATRTRWRAGDDLVGTGTQENARLSFRTGSHTGPEVAMAIVQNGEWTVPGTNAQPTGGKFYVWSDYGYVGTISVTP</sequence>
<dbReference type="AlphaFoldDB" id="A0A512DCQ8"/>
<protein>
    <recommendedName>
        <fullName evidence="5">Fibronectin type-III domain-containing protein</fullName>
    </recommendedName>
</protein>
<dbReference type="InterPro" id="IPR013783">
    <property type="entry name" value="Ig-like_fold"/>
</dbReference>
<keyword evidence="2" id="KW-0119">Carbohydrate metabolism</keyword>
<keyword evidence="4" id="KW-0812">Transmembrane</keyword>
<evidence type="ECO:0000313" key="7">
    <source>
        <dbReference type="Proteomes" id="UP000321181"/>
    </source>
</evidence>
<evidence type="ECO:0000313" key="6">
    <source>
        <dbReference type="EMBL" id="GEO34245.1"/>
    </source>
</evidence>
<keyword evidence="2" id="KW-0624">Polysaccharide degradation</keyword>
<dbReference type="Pfam" id="PF13287">
    <property type="entry name" value="Fn3_assoc"/>
    <property type="match status" value="1"/>
</dbReference>
<keyword evidence="1" id="KW-0378">Hydrolase</keyword>
<keyword evidence="1" id="KW-0326">Glycosidase</keyword>
<evidence type="ECO:0000256" key="2">
    <source>
        <dbReference type="ARBA" id="ARBA00023326"/>
    </source>
</evidence>
<dbReference type="SUPFAM" id="SSF49265">
    <property type="entry name" value="Fibronectin type III"/>
    <property type="match status" value="1"/>
</dbReference>
<dbReference type="InterPro" id="IPR003961">
    <property type="entry name" value="FN3_dom"/>
</dbReference>
<dbReference type="InterPro" id="IPR026876">
    <property type="entry name" value="Fn3_assoc_repeat"/>
</dbReference>
<proteinExistence type="predicted"/>
<dbReference type="PROSITE" id="PS50853">
    <property type="entry name" value="FN3"/>
    <property type="match status" value="1"/>
</dbReference>
<keyword evidence="4" id="KW-0472">Membrane</keyword>
<feature type="transmembrane region" description="Helical" evidence="4">
    <location>
        <begin position="34"/>
        <end position="53"/>
    </location>
</feature>
<evidence type="ECO:0000256" key="1">
    <source>
        <dbReference type="ARBA" id="ARBA00023295"/>
    </source>
</evidence>
<comment type="caution">
    <text evidence="6">The sequence shown here is derived from an EMBL/GenBank/DDBJ whole genome shotgun (WGS) entry which is preliminary data.</text>
</comment>
<dbReference type="EMBL" id="BJYY01000013">
    <property type="protein sequence ID" value="GEO34245.1"/>
    <property type="molecule type" value="Genomic_DNA"/>
</dbReference>
<dbReference type="GO" id="GO:0016798">
    <property type="term" value="F:hydrolase activity, acting on glycosyl bonds"/>
    <property type="evidence" value="ECO:0007669"/>
    <property type="project" value="UniProtKB-KW"/>
</dbReference>
<dbReference type="Gene3D" id="2.60.40.10">
    <property type="entry name" value="Immunoglobulins"/>
    <property type="match status" value="2"/>
</dbReference>